<dbReference type="OrthoDB" id="1846188at2759"/>
<protein>
    <submittedName>
        <fullName evidence="2">Uncharacterized protein</fullName>
    </submittedName>
</protein>
<name>A0A834LA30_RHOSS</name>
<organism evidence="2 3">
    <name type="scientific">Rhododendron simsii</name>
    <name type="common">Sims's rhododendron</name>
    <dbReference type="NCBI Taxonomy" id="118357"/>
    <lineage>
        <taxon>Eukaryota</taxon>
        <taxon>Viridiplantae</taxon>
        <taxon>Streptophyta</taxon>
        <taxon>Embryophyta</taxon>
        <taxon>Tracheophyta</taxon>
        <taxon>Spermatophyta</taxon>
        <taxon>Magnoliopsida</taxon>
        <taxon>eudicotyledons</taxon>
        <taxon>Gunneridae</taxon>
        <taxon>Pentapetalae</taxon>
        <taxon>asterids</taxon>
        <taxon>Ericales</taxon>
        <taxon>Ericaceae</taxon>
        <taxon>Ericoideae</taxon>
        <taxon>Rhodoreae</taxon>
        <taxon>Rhododendron</taxon>
    </lineage>
</organism>
<keyword evidence="3" id="KW-1185">Reference proteome</keyword>
<dbReference type="PANTHER" id="PTHR31170">
    <property type="entry name" value="BNAC04G53230D PROTEIN"/>
    <property type="match status" value="1"/>
</dbReference>
<dbReference type="AlphaFoldDB" id="A0A834LA30"/>
<keyword evidence="1" id="KW-0812">Transmembrane</keyword>
<comment type="caution">
    <text evidence="2">The sequence shown here is derived from an EMBL/GenBank/DDBJ whole genome shotgun (WGS) entry which is preliminary data.</text>
</comment>
<evidence type="ECO:0000313" key="2">
    <source>
        <dbReference type="EMBL" id="KAF7124984.1"/>
    </source>
</evidence>
<dbReference type="InterPro" id="IPR004158">
    <property type="entry name" value="DUF247_pln"/>
</dbReference>
<sequence length="855" mass="98275">MDTIQTVEEQHWDKRSIYRVLASVVTDLNMKSYRPQFVSFGPYHHGEDHLMPMEKHKHRALLHFLKRSDKPLESYLKALAEVAQSLKDSYESLDLVWERDTDRFLRMMILDGCFMLEVLRNNVQTTDQRSIQTVNDYVANDPIFSNHGMLHIVPYIRRDMLMLENQLPMLLLTTLLDEETKQDEEFVNKLILQFCCGKAAYPGMGKCLHILDVHRKILLRPDTRKATSRHQTKSWWRWNILSCLMGHEAGAGDTIMCSAMKIKEAGISFKKSNSQSLLDTPSKVESIGFRPLCIIHSARDVSLLHDEGIIQNALGSDKAVAELFNTISKDATLDPASSLDRVYKTVDKHCRQPWNKWRAVLSHTYFAFLATKPWAIFSVSAALLLYVLTILQTLVKEEMAEGADWVITVGKEIAIKDDWVETIKDELQRMDTIRTVEKQHWDMRCIYRVPASVVTDLNMKAYKPQFVSFGPYHHGEDHLMPMEEHKHRALLHFLKRSYKPLESYLKALAEVAQSLKDSYESLDPVWETDTNRFLRMMILDGCFMLEVLLRNNTQTADQKSTQAVNDYVANDPIFSNHGKLHIVPYIKRDMLMLENQLPMLLLTKLLDEETKQDEEFVNKLIHQFCCGNTPFPAYPSMGKCLHLLDVHRKILLRPDTPKAKSDRMAHEAGAGDEIIRSAMEINEAGISFKKSKSRSLQDISFDGGKLWLPPIMVDDTTESMFLNLIAFERFHVGVGNEVTSYLFFMDSIIDSAKDVSLLHDKGIIQNALGSDKAVAELFNTISKDATLDPDSSLDLVHKKVHKYCKQRCNKWRANAKHTYFRNPWAIISVIAAFVLFVLTILQTIYSMLSYYDPLS</sequence>
<reference evidence="2" key="1">
    <citation type="submission" date="2019-11" db="EMBL/GenBank/DDBJ databases">
        <authorList>
            <person name="Liu Y."/>
            <person name="Hou J."/>
            <person name="Li T.-Q."/>
            <person name="Guan C.-H."/>
            <person name="Wu X."/>
            <person name="Wu H.-Z."/>
            <person name="Ling F."/>
            <person name="Zhang R."/>
            <person name="Shi X.-G."/>
            <person name="Ren J.-P."/>
            <person name="Chen E.-F."/>
            <person name="Sun J.-M."/>
        </authorList>
    </citation>
    <scope>NUCLEOTIDE SEQUENCE</scope>
    <source>
        <strain evidence="2">Adult_tree_wgs_1</strain>
        <tissue evidence="2">Leaves</tissue>
    </source>
</reference>
<feature type="transmembrane region" description="Helical" evidence="1">
    <location>
        <begin position="824"/>
        <end position="845"/>
    </location>
</feature>
<gene>
    <name evidence="2" type="ORF">RHSIM_Rhsim12G0117300</name>
</gene>
<keyword evidence="1" id="KW-0472">Membrane</keyword>
<dbReference type="Proteomes" id="UP000626092">
    <property type="component" value="Unassembled WGS sequence"/>
</dbReference>
<feature type="transmembrane region" description="Helical" evidence="1">
    <location>
        <begin position="374"/>
        <end position="395"/>
    </location>
</feature>
<dbReference type="EMBL" id="WJXA01000012">
    <property type="protein sequence ID" value="KAF7124984.1"/>
    <property type="molecule type" value="Genomic_DNA"/>
</dbReference>
<dbReference type="PANTHER" id="PTHR31170:SF18">
    <property type="entry name" value="(WILD MALAYSIAN BANANA) HYPOTHETICAL PROTEIN"/>
    <property type="match status" value="1"/>
</dbReference>
<accession>A0A834LA30</accession>
<evidence type="ECO:0000313" key="3">
    <source>
        <dbReference type="Proteomes" id="UP000626092"/>
    </source>
</evidence>
<dbReference type="Pfam" id="PF03140">
    <property type="entry name" value="DUF247"/>
    <property type="match status" value="3"/>
</dbReference>
<proteinExistence type="predicted"/>
<keyword evidence="1" id="KW-1133">Transmembrane helix</keyword>
<evidence type="ECO:0000256" key="1">
    <source>
        <dbReference type="SAM" id="Phobius"/>
    </source>
</evidence>